<dbReference type="InterPro" id="IPR051121">
    <property type="entry name" value="FAH"/>
</dbReference>
<reference evidence="5" key="1">
    <citation type="submission" date="2024-05" db="EMBL/GenBank/DDBJ databases">
        <authorList>
            <person name="Bunk B."/>
            <person name="Swiderski J."/>
            <person name="Sproer C."/>
            <person name="Thiel V."/>
        </authorList>
    </citation>
    <scope>NUCLEOTIDE SEQUENCE</scope>
    <source>
        <strain evidence="5">DSM 17735</strain>
    </source>
</reference>
<dbReference type="RefSeq" id="WP_349278570.1">
    <property type="nucleotide sequence ID" value="NZ_CBCSCU010000016.1"/>
</dbReference>
<dbReference type="PANTHER" id="PTHR42796">
    <property type="entry name" value="FUMARYLACETOACETATE HYDROLASE DOMAIN-CONTAINING PROTEIN 2A-RELATED"/>
    <property type="match status" value="1"/>
</dbReference>
<dbReference type="InterPro" id="IPR011234">
    <property type="entry name" value="Fumarylacetoacetase-like_C"/>
</dbReference>
<gene>
    <name evidence="5" type="ORF">ABLV49_17925</name>
</gene>
<keyword evidence="5" id="KW-0378">Hydrolase</keyword>
<dbReference type="EMBL" id="CP157675">
    <property type="protein sequence ID" value="XBP69741.1"/>
    <property type="molecule type" value="Genomic_DNA"/>
</dbReference>
<evidence type="ECO:0000313" key="5">
    <source>
        <dbReference type="EMBL" id="XBP69741.1"/>
    </source>
</evidence>
<dbReference type="AlphaFoldDB" id="A0AAU7LQ83"/>
<name>A0AAU7LQ83_9BURK</name>
<dbReference type="Pfam" id="PF01557">
    <property type="entry name" value="FAA_hydrolase"/>
    <property type="match status" value="1"/>
</dbReference>
<evidence type="ECO:0000259" key="4">
    <source>
        <dbReference type="Pfam" id="PF01557"/>
    </source>
</evidence>
<evidence type="ECO:0000256" key="2">
    <source>
        <dbReference type="ARBA" id="ARBA00010211"/>
    </source>
</evidence>
<comment type="cofactor">
    <cofactor evidence="1">
        <name>Mg(2+)</name>
        <dbReference type="ChEBI" id="CHEBI:18420"/>
    </cofactor>
</comment>
<dbReference type="Gene3D" id="3.90.850.10">
    <property type="entry name" value="Fumarylacetoacetase-like, C-terminal domain"/>
    <property type="match status" value="1"/>
</dbReference>
<dbReference type="GO" id="GO:0016787">
    <property type="term" value="F:hydrolase activity"/>
    <property type="evidence" value="ECO:0007669"/>
    <property type="project" value="UniProtKB-KW"/>
</dbReference>
<protein>
    <submittedName>
        <fullName evidence="5">Fumarylacetoacetate hydrolase family protein</fullName>
    </submittedName>
</protein>
<accession>A0AAU7LQ83</accession>
<sequence>MKLISYLHQGQPGWGMVTGAGIVSLANAACPTLLSALQAGKLDELTAGAASRQPSAQLADIEFLPVIPEPGKIFCVGHNYEEHRLETQRDKTQHPLLFIRVAESQTAHEQPILLPAESTHLDYEGEIAIIIGKPGRRIREADAWSHVAGYSAYNDGSIRDWQKHTIQFTAGKNFTGTGAFGPWMVTRGEIEDGEELTLETRLNGEVMQRTTTASMIFSIPVLIEYISTFTTLQPGDVIVTGTPGGVGAKRTPPVWMKPGDRVEVEVGKVGILVNSIANDPAR</sequence>
<evidence type="ECO:0000256" key="3">
    <source>
        <dbReference type="ARBA" id="ARBA00022723"/>
    </source>
</evidence>
<organism evidence="5">
    <name type="scientific">Polaromonas hydrogenivorans</name>
    <dbReference type="NCBI Taxonomy" id="335476"/>
    <lineage>
        <taxon>Bacteria</taxon>
        <taxon>Pseudomonadati</taxon>
        <taxon>Pseudomonadota</taxon>
        <taxon>Betaproteobacteria</taxon>
        <taxon>Burkholderiales</taxon>
        <taxon>Comamonadaceae</taxon>
        <taxon>Polaromonas</taxon>
    </lineage>
</organism>
<dbReference type="SUPFAM" id="SSF56529">
    <property type="entry name" value="FAH"/>
    <property type="match status" value="1"/>
</dbReference>
<dbReference type="FunFam" id="3.90.850.10:FF:000008">
    <property type="entry name" value="FAA hydrolase family protein"/>
    <property type="match status" value="1"/>
</dbReference>
<dbReference type="GO" id="GO:0044281">
    <property type="term" value="P:small molecule metabolic process"/>
    <property type="evidence" value="ECO:0007669"/>
    <property type="project" value="UniProtKB-ARBA"/>
</dbReference>
<proteinExistence type="inferred from homology"/>
<dbReference type="PANTHER" id="PTHR42796:SF4">
    <property type="entry name" value="FUMARYLACETOACETATE HYDROLASE DOMAIN-CONTAINING PROTEIN 2A"/>
    <property type="match status" value="1"/>
</dbReference>
<dbReference type="GO" id="GO:0046872">
    <property type="term" value="F:metal ion binding"/>
    <property type="evidence" value="ECO:0007669"/>
    <property type="project" value="UniProtKB-KW"/>
</dbReference>
<keyword evidence="3" id="KW-0479">Metal-binding</keyword>
<evidence type="ECO:0000256" key="1">
    <source>
        <dbReference type="ARBA" id="ARBA00001946"/>
    </source>
</evidence>
<feature type="domain" description="Fumarylacetoacetase-like C-terminal" evidence="4">
    <location>
        <begin position="72"/>
        <end position="276"/>
    </location>
</feature>
<comment type="similarity">
    <text evidence="2">Belongs to the FAH family.</text>
</comment>
<dbReference type="InterPro" id="IPR036663">
    <property type="entry name" value="Fumarylacetoacetase_C_sf"/>
</dbReference>